<evidence type="ECO:0000313" key="3">
    <source>
        <dbReference type="Proteomes" id="UP001177212"/>
    </source>
</evidence>
<dbReference type="RefSeq" id="WP_305398468.1">
    <property type="nucleotide sequence ID" value="NZ_JAUYVT010000017.1"/>
</dbReference>
<keyword evidence="3" id="KW-1185">Reference proteome</keyword>
<protein>
    <submittedName>
        <fullName evidence="2">Uncharacterized protein</fullName>
    </submittedName>
</protein>
<name>A0ABT9FH61_9GAMM</name>
<proteinExistence type="predicted"/>
<sequence>MAKRMIKFTPIAASVALTLGLTACGSDNDGNNYVAPTPPAESFSSEDTALFNVEVTGKAVKGAMMNAVVSVSTLDATGQMVAVPFRLAASAEAETFSAEESSQAAADAAVAASILAANPDAVLTNESGRYSVFLEDDFTGPVYITVKTSAEGDDSYLRCDAYLGCGTYDEAPAAEDDVNDGDTAIEFGEWYKTDLELSVVKFIPAVEADASGASGALGDANVARSLRANATFLTTLVSQLLIDAGEGVDAAGIANSSVDVLVQVLGPDTALLLASLLGDVSNGGAVDLTDVDGEEMLDDGILSLTQVASSIQGLADINGNMTKLIAGIKAGKVTGSDDADIAALATALQQAATNTANIFFAIATGEESDIEAALAAAFAVNNPDATDAEKAAFAAQSTGIAKKAKAAKDKAVKNGAASDAGLAKAAEKSKKALEKIGCTDDCTVGDGFYMQLAAKTTAAVTVAEAELVSIQASVTAAQADLVAVQALGGDTVVDADTAVAFANAVELLVNEAAVADLAGESNALFVQSQSLVSVATLLVANSSDYQQILDDADALVAGSSAEIDKVSTFNTELEALEAAAAQALIDFDAEVAAAAALATETNELALAAETAAMTAETASTTALSAAENAMVNNADNAAEALAKADAAIVAASDFAASVDAFEVAIAQALAAAEAYLALDADSADAQDLIDAAEAMAVTAAAKAELASEQFATAYALQLTAQDAIAKFEVLVSVKATSESLSTMTVLTSTGGEAVLDAADVLGDVINELADMGNVGEGTSTRQPNWTYAYSLDDLILILNNETTGEKINAFASYQGDQLVVAWGATLVGGDATVELMTADSQANALTDCVDFAAGTIDETQIDSCLIFTFDGEVDADTVDDAEIVNTETWNHVTIMDGDSGFTGMLNVTADDATDMGTVTLEGMSGDLDFKVMGKVDASGDEDQSMLDVMVKGDAAMGYTLSLMGAESTGYTGDVKAMYNGMMMSFGTATKVTNGLSISYIDGVTMDYTDVDLIDSSK</sequence>
<feature type="chain" id="PRO_5046077463" evidence="1">
    <location>
        <begin position="26"/>
        <end position="1017"/>
    </location>
</feature>
<dbReference type="EMBL" id="JAUYVT010000017">
    <property type="protein sequence ID" value="MDP2566127.1"/>
    <property type="molecule type" value="Genomic_DNA"/>
</dbReference>
<evidence type="ECO:0000313" key="2">
    <source>
        <dbReference type="EMBL" id="MDP2566127.1"/>
    </source>
</evidence>
<dbReference type="PROSITE" id="PS51257">
    <property type="entry name" value="PROKAR_LIPOPROTEIN"/>
    <property type="match status" value="1"/>
</dbReference>
<feature type="signal peptide" evidence="1">
    <location>
        <begin position="1"/>
        <end position="25"/>
    </location>
</feature>
<reference evidence="2" key="1">
    <citation type="submission" date="2023-07" db="EMBL/GenBank/DDBJ databases">
        <title>Genome content predicts the carbon catabolic preferences of heterotrophic bacteria.</title>
        <authorList>
            <person name="Gralka M."/>
        </authorList>
    </citation>
    <scope>NUCLEOTIDE SEQUENCE</scope>
    <source>
        <strain evidence="2">4G09</strain>
    </source>
</reference>
<organism evidence="2 3">
    <name type="scientific">Pseudoalteromonas marina</name>
    <dbReference type="NCBI Taxonomy" id="267375"/>
    <lineage>
        <taxon>Bacteria</taxon>
        <taxon>Pseudomonadati</taxon>
        <taxon>Pseudomonadota</taxon>
        <taxon>Gammaproteobacteria</taxon>
        <taxon>Alteromonadales</taxon>
        <taxon>Pseudoalteromonadaceae</taxon>
        <taxon>Pseudoalteromonas</taxon>
    </lineage>
</organism>
<comment type="caution">
    <text evidence="2">The sequence shown here is derived from an EMBL/GenBank/DDBJ whole genome shotgun (WGS) entry which is preliminary data.</text>
</comment>
<evidence type="ECO:0000256" key="1">
    <source>
        <dbReference type="SAM" id="SignalP"/>
    </source>
</evidence>
<gene>
    <name evidence="2" type="ORF">Q8W34_15880</name>
</gene>
<dbReference type="Proteomes" id="UP001177212">
    <property type="component" value="Unassembled WGS sequence"/>
</dbReference>
<accession>A0ABT9FH61</accession>
<keyword evidence="1" id="KW-0732">Signal</keyword>